<dbReference type="Pfam" id="PF23562">
    <property type="entry name" value="AMP-binding_C_3"/>
    <property type="match status" value="1"/>
</dbReference>
<keyword evidence="3" id="KW-1185">Reference proteome</keyword>
<feature type="region of interest" description="Disordered" evidence="1">
    <location>
        <begin position="1"/>
        <end position="24"/>
    </location>
</feature>
<protein>
    <submittedName>
        <fullName evidence="2">Uncharacterized protein</fullName>
    </submittedName>
</protein>
<evidence type="ECO:0000313" key="3">
    <source>
        <dbReference type="Proteomes" id="UP000054477"/>
    </source>
</evidence>
<dbReference type="SUPFAM" id="SSF56801">
    <property type="entry name" value="Acetyl-CoA synthetase-like"/>
    <property type="match status" value="1"/>
</dbReference>
<dbReference type="OrthoDB" id="429813at2759"/>
<reference evidence="2 3" key="1">
    <citation type="submission" date="2014-04" db="EMBL/GenBank/DDBJ databases">
        <authorList>
            <consortium name="DOE Joint Genome Institute"/>
            <person name="Kuo A."/>
            <person name="Kohler A."/>
            <person name="Nagy L.G."/>
            <person name="Floudas D."/>
            <person name="Copeland A."/>
            <person name="Barry K.W."/>
            <person name="Cichocki N."/>
            <person name="Veneault-Fourrey C."/>
            <person name="LaButti K."/>
            <person name="Lindquist E.A."/>
            <person name="Lipzen A."/>
            <person name="Lundell T."/>
            <person name="Morin E."/>
            <person name="Murat C."/>
            <person name="Sun H."/>
            <person name="Tunlid A."/>
            <person name="Henrissat B."/>
            <person name="Grigoriev I.V."/>
            <person name="Hibbett D.S."/>
            <person name="Martin F."/>
            <person name="Nordberg H.P."/>
            <person name="Cantor M.N."/>
            <person name="Hua S.X."/>
        </authorList>
    </citation>
    <scope>NUCLEOTIDE SEQUENCE [LARGE SCALE GENOMIC DNA]</scope>
    <source>
        <strain evidence="2 3">LaAM-08-1</strain>
    </source>
</reference>
<proteinExistence type="predicted"/>
<dbReference type="HOGENOM" id="CLU_056972_0_0_1"/>
<evidence type="ECO:0000256" key="1">
    <source>
        <dbReference type="SAM" id="MobiDB-lite"/>
    </source>
</evidence>
<dbReference type="AlphaFoldDB" id="A0A0C9X3L3"/>
<name>A0A0C9X3L3_9AGAR</name>
<gene>
    <name evidence="2" type="ORF">K443DRAFT_13749</name>
</gene>
<organism evidence="2 3">
    <name type="scientific">Laccaria amethystina LaAM-08-1</name>
    <dbReference type="NCBI Taxonomy" id="1095629"/>
    <lineage>
        <taxon>Eukaryota</taxon>
        <taxon>Fungi</taxon>
        <taxon>Dikarya</taxon>
        <taxon>Basidiomycota</taxon>
        <taxon>Agaricomycotina</taxon>
        <taxon>Agaricomycetes</taxon>
        <taxon>Agaricomycetidae</taxon>
        <taxon>Agaricales</taxon>
        <taxon>Agaricineae</taxon>
        <taxon>Hydnangiaceae</taxon>
        <taxon>Laccaria</taxon>
    </lineage>
</organism>
<dbReference type="STRING" id="1095629.A0A0C9X3L3"/>
<reference evidence="3" key="2">
    <citation type="submission" date="2015-01" db="EMBL/GenBank/DDBJ databases">
        <title>Evolutionary Origins and Diversification of the Mycorrhizal Mutualists.</title>
        <authorList>
            <consortium name="DOE Joint Genome Institute"/>
            <consortium name="Mycorrhizal Genomics Consortium"/>
            <person name="Kohler A."/>
            <person name="Kuo A."/>
            <person name="Nagy L.G."/>
            <person name="Floudas D."/>
            <person name="Copeland A."/>
            <person name="Barry K.W."/>
            <person name="Cichocki N."/>
            <person name="Veneault-Fourrey C."/>
            <person name="LaButti K."/>
            <person name="Lindquist E.A."/>
            <person name="Lipzen A."/>
            <person name="Lundell T."/>
            <person name="Morin E."/>
            <person name="Murat C."/>
            <person name="Riley R."/>
            <person name="Ohm R."/>
            <person name="Sun H."/>
            <person name="Tunlid A."/>
            <person name="Henrissat B."/>
            <person name="Grigoriev I.V."/>
            <person name="Hibbett D.S."/>
            <person name="Martin F."/>
        </authorList>
    </citation>
    <scope>NUCLEOTIDE SEQUENCE [LARGE SCALE GENOMIC DNA]</scope>
    <source>
        <strain evidence="3">LaAM-08-1</strain>
    </source>
</reference>
<evidence type="ECO:0000313" key="2">
    <source>
        <dbReference type="EMBL" id="KIJ92256.1"/>
    </source>
</evidence>
<accession>A0A0C9X3L3</accession>
<sequence length="404" mass="45141">MFVGFSSPKKSDTNLLGNRGLRTPRTPPIPIHSPFVLPPSGVIPSPLSTLNTIHSINARYLSTVPCTIENILCLPNNVGLGAMKTSDVVVVVGAPLKDLVGRRMGEAGVRVLNHWGASQIGPIRPIEYIKPGYHACGYLSSRTDLGFRFVLQDHNHIDEEKNGEEQRRTYTLVFRPPGWKEGFLLKDYFGLFFLKPRMYDLQLDLNPIPHCTPSPSTSLNPTKPKLYNILSRTDILLVLSNGEKVNPEFAERLISEHLNVRGVLAFGEGEVGVGVVVELRGLGMEEEIFTYIDRANLLLDAQAQIPPELVVFTFKGRKPLVRTDKGSIARGWRNKSPSNKPNSALKDVGKFRLYGKHLIYVFTKCMTLLKAIDNEFPSARTEVQQDVAMRDMINLVDSEDAWLR</sequence>
<dbReference type="Proteomes" id="UP000054477">
    <property type="component" value="Unassembled WGS sequence"/>
</dbReference>
<dbReference type="EMBL" id="KN838924">
    <property type="protein sequence ID" value="KIJ92256.1"/>
    <property type="molecule type" value="Genomic_DNA"/>
</dbReference>